<dbReference type="SUPFAM" id="SSF101322">
    <property type="entry name" value="YcfC-like"/>
    <property type="match status" value="1"/>
</dbReference>
<evidence type="ECO:0000256" key="3">
    <source>
        <dbReference type="ARBA" id="ARBA00023136"/>
    </source>
</evidence>
<dbReference type="RefSeq" id="WP_168449981.1">
    <property type="nucleotide sequence ID" value="NZ_JAAWWK010000002.1"/>
</dbReference>
<dbReference type="NCBIfam" id="NF001246">
    <property type="entry name" value="PRK00218.1-2"/>
    <property type="match status" value="1"/>
</dbReference>
<organism evidence="5 6">
    <name type="scientific">Spongiibacter thalassae</name>
    <dbReference type="NCBI Taxonomy" id="2721624"/>
    <lineage>
        <taxon>Bacteria</taxon>
        <taxon>Pseudomonadati</taxon>
        <taxon>Pseudomonadota</taxon>
        <taxon>Gammaproteobacteria</taxon>
        <taxon>Cellvibrionales</taxon>
        <taxon>Spongiibacteraceae</taxon>
        <taxon>Spongiibacter</taxon>
    </lineage>
</organism>
<dbReference type="PANTHER" id="PTHR38100:SF1">
    <property type="entry name" value="HIGH FREQUENCY LYSOGENIZATION PROTEIN HFLD"/>
    <property type="match status" value="1"/>
</dbReference>
<dbReference type="EMBL" id="JAAWWK010000002">
    <property type="protein sequence ID" value="NKI17488.1"/>
    <property type="molecule type" value="Genomic_DNA"/>
</dbReference>
<protein>
    <recommendedName>
        <fullName evidence="4">High frequency lysogenization protein HflD homolog</fullName>
    </recommendedName>
</protein>
<evidence type="ECO:0000256" key="2">
    <source>
        <dbReference type="ARBA" id="ARBA00022490"/>
    </source>
</evidence>
<evidence type="ECO:0000256" key="1">
    <source>
        <dbReference type="ARBA" id="ARBA00022475"/>
    </source>
</evidence>
<name>A0ABX1GEA2_9GAMM</name>
<accession>A0ABX1GEA2</accession>
<comment type="caution">
    <text evidence="5">The sequence shown here is derived from an EMBL/GenBank/DDBJ whole genome shotgun (WGS) entry which is preliminary data.</text>
</comment>
<evidence type="ECO:0000313" key="5">
    <source>
        <dbReference type="EMBL" id="NKI17488.1"/>
    </source>
</evidence>
<keyword evidence="6" id="KW-1185">Reference proteome</keyword>
<proteinExistence type="inferred from homology"/>
<comment type="subcellular location">
    <subcellularLocation>
        <location evidence="4">Cytoplasm</location>
    </subcellularLocation>
    <subcellularLocation>
        <location evidence="4">Cell membrane</location>
        <topology evidence="4">Peripheral membrane protein</topology>
        <orientation evidence="4">Cytoplasmic side</orientation>
    </subcellularLocation>
</comment>
<dbReference type="PANTHER" id="PTHR38100">
    <property type="entry name" value="HIGH FREQUENCY LYSOGENIZATION PROTEIN HFLD"/>
    <property type="match status" value="1"/>
</dbReference>
<dbReference type="HAMAP" id="MF_00695">
    <property type="entry name" value="HflD_protein"/>
    <property type="match status" value="1"/>
</dbReference>
<dbReference type="Gene3D" id="1.10.3890.10">
    <property type="entry name" value="HflD-like"/>
    <property type="match status" value="1"/>
</dbReference>
<reference evidence="5 6" key="1">
    <citation type="submission" date="2020-04" db="EMBL/GenBank/DDBJ databases">
        <authorList>
            <person name="Yoon J."/>
        </authorList>
    </citation>
    <scope>NUCLEOTIDE SEQUENCE [LARGE SCALE GENOMIC DNA]</scope>
    <source>
        <strain evidence="5 6">KMU-166</strain>
    </source>
</reference>
<sequence length="214" mass="23624">MFSRPSPEQIREQTLALAAVVQAVSQVDQIARTGLAEPAALEASIHSVLSFEASNTIAIFGGVEALEVGLRALRDLLSGNDYGERRAVTRYCMGALYLQGQLRKDDAATAIVRNRLQHAGRSRDFGSDINALCLNLADIYQDTLSKYRFRIQVGGSAQHLQNPTNAARIRALLLAAVRAAYLWQQAGGNRWTLILRRNRLFTEAKHILNTEIAH</sequence>
<keyword evidence="1 4" id="KW-1003">Cell membrane</keyword>
<dbReference type="Pfam" id="PF04356">
    <property type="entry name" value="DUF489"/>
    <property type="match status" value="1"/>
</dbReference>
<evidence type="ECO:0000313" key="6">
    <source>
        <dbReference type="Proteomes" id="UP000765845"/>
    </source>
</evidence>
<gene>
    <name evidence="4 5" type="primary">hflD</name>
    <name evidence="5" type="ORF">HCU74_08665</name>
</gene>
<keyword evidence="2 4" id="KW-0963">Cytoplasm</keyword>
<keyword evidence="3 4" id="KW-0472">Membrane</keyword>
<comment type="similarity">
    <text evidence="4">Belongs to the HflD family.</text>
</comment>
<dbReference type="InterPro" id="IPR007451">
    <property type="entry name" value="HflD"/>
</dbReference>
<dbReference type="InterPro" id="IPR035932">
    <property type="entry name" value="HflD-like_sf"/>
</dbReference>
<dbReference type="Proteomes" id="UP000765845">
    <property type="component" value="Unassembled WGS sequence"/>
</dbReference>
<evidence type="ECO:0000256" key="4">
    <source>
        <dbReference type="HAMAP-Rule" id="MF_00695"/>
    </source>
</evidence>